<evidence type="ECO:0000313" key="1">
    <source>
        <dbReference type="EMBL" id="MBM6704856.1"/>
    </source>
</evidence>
<accession>A0ABS2DU31</accession>
<dbReference type="Proteomes" id="UP000715095">
    <property type="component" value="Unassembled WGS sequence"/>
</dbReference>
<dbReference type="EMBL" id="JACJJC010000023">
    <property type="protein sequence ID" value="MBM6704856.1"/>
    <property type="molecule type" value="Genomic_DNA"/>
</dbReference>
<keyword evidence="2" id="KW-1185">Reference proteome</keyword>
<organism evidence="1 2">
    <name type="scientific">Sutterella massiliensis</name>
    <dbReference type="NCBI Taxonomy" id="1816689"/>
    <lineage>
        <taxon>Bacteria</taxon>
        <taxon>Pseudomonadati</taxon>
        <taxon>Pseudomonadota</taxon>
        <taxon>Betaproteobacteria</taxon>
        <taxon>Burkholderiales</taxon>
        <taxon>Sutterellaceae</taxon>
        <taxon>Sutterella</taxon>
    </lineage>
</organism>
<protein>
    <submittedName>
        <fullName evidence="1">DUF1848 domain-containing protein</fullName>
    </submittedName>
</protein>
<dbReference type="Pfam" id="PF08902">
    <property type="entry name" value="DUF1848"/>
    <property type="match status" value="1"/>
</dbReference>
<reference evidence="1 2" key="1">
    <citation type="journal article" date="2021" name="Sci. Rep.">
        <title>The distribution of antibiotic resistance genes in chicken gut microbiota commensals.</title>
        <authorList>
            <person name="Juricova H."/>
            <person name="Matiasovicova J."/>
            <person name="Kubasova T."/>
            <person name="Cejkova D."/>
            <person name="Rychlik I."/>
        </authorList>
    </citation>
    <scope>NUCLEOTIDE SEQUENCE [LARGE SCALE GENOMIC DNA]</scope>
    <source>
        <strain evidence="1 2">An829</strain>
    </source>
</reference>
<comment type="caution">
    <text evidence="1">The sequence shown here is derived from an EMBL/GenBank/DDBJ whole genome shotgun (WGS) entry which is preliminary data.</text>
</comment>
<dbReference type="RefSeq" id="WP_205104255.1">
    <property type="nucleotide sequence ID" value="NZ_JACJJC010000023.1"/>
</dbReference>
<name>A0ABS2DU31_9BURK</name>
<dbReference type="InterPro" id="IPR014998">
    <property type="entry name" value="DUF1848"/>
</dbReference>
<sequence length="373" mass="42162">MTARIRTATGYVDAHTPVILSASRATDIPAFYGDWFMNRLAASWCARVNPFNRKPVYIAFRDVKVVVFWTKNPAPFMKHLDALERTGLHYYFQYTLNDYEREGFEPNLPALEKRIETFKTLSRRLGPDRVVWRFDPMMLGGGITPREILMRVWRIGEALFGLTSRLVVSFADIAAYQKVQRNLVAQTTCFTRENVLSAEPDAAARAEICLGLQKMREHWRSKGWNLTIATCAEAADLGAYGIEHNACVSADLLRKCFSDDAALMHWLDTGRLEEPAAGEATEPSLFASADVIPVMELRRRQSKIKISKAPNLKDKGQREACGCIVSKDIGMYDTCPHFCVYCYANAGRERVIENRRRHDPASPFLTGAPISHC</sequence>
<evidence type="ECO:0000313" key="2">
    <source>
        <dbReference type="Proteomes" id="UP000715095"/>
    </source>
</evidence>
<gene>
    <name evidence="1" type="ORF">H6A60_10230</name>
</gene>
<proteinExistence type="predicted"/>